<comment type="similarity">
    <text evidence="2 8">Belongs to the glycosyltransferase 92 family.</text>
</comment>
<keyword evidence="5 8" id="KW-0812">Transmembrane</keyword>
<proteinExistence type="inferred from homology"/>
<evidence type="ECO:0000256" key="5">
    <source>
        <dbReference type="ARBA" id="ARBA00022692"/>
    </source>
</evidence>
<evidence type="ECO:0000313" key="10">
    <source>
        <dbReference type="WBParaSite" id="MBELARI_LOCUS17355"/>
    </source>
</evidence>
<dbReference type="PANTHER" id="PTHR21645">
    <property type="entry name" value="GLYCOSYLTRANSFERASE FAMILY 92 PROTEIN"/>
    <property type="match status" value="1"/>
</dbReference>
<dbReference type="GO" id="GO:0016757">
    <property type="term" value="F:glycosyltransferase activity"/>
    <property type="evidence" value="ECO:0007669"/>
    <property type="project" value="UniProtKB-UniRule"/>
</dbReference>
<evidence type="ECO:0000256" key="4">
    <source>
        <dbReference type="ARBA" id="ARBA00022679"/>
    </source>
</evidence>
<keyword evidence="3 8" id="KW-0328">Glycosyltransferase</keyword>
<protein>
    <recommendedName>
        <fullName evidence="8">Glycosyltransferase family 92 protein</fullName>
        <ecNumber evidence="8">2.4.1.-</ecNumber>
    </recommendedName>
</protein>
<evidence type="ECO:0000256" key="1">
    <source>
        <dbReference type="ARBA" id="ARBA00004167"/>
    </source>
</evidence>
<dbReference type="EC" id="2.4.1.-" evidence="8"/>
<accession>A0AAF3ET76</accession>
<evidence type="ECO:0000256" key="2">
    <source>
        <dbReference type="ARBA" id="ARBA00007647"/>
    </source>
</evidence>
<evidence type="ECO:0000256" key="7">
    <source>
        <dbReference type="ARBA" id="ARBA00023136"/>
    </source>
</evidence>
<dbReference type="PANTHER" id="PTHR21645:SF2">
    <property type="entry name" value="GLYCOSYLTRANSFERASE FAMILY 92 PROTEIN F59C6.8"/>
    <property type="match status" value="1"/>
</dbReference>
<organism evidence="9 10">
    <name type="scientific">Mesorhabditis belari</name>
    <dbReference type="NCBI Taxonomy" id="2138241"/>
    <lineage>
        <taxon>Eukaryota</taxon>
        <taxon>Metazoa</taxon>
        <taxon>Ecdysozoa</taxon>
        <taxon>Nematoda</taxon>
        <taxon>Chromadorea</taxon>
        <taxon>Rhabditida</taxon>
        <taxon>Rhabditina</taxon>
        <taxon>Rhabditomorpha</taxon>
        <taxon>Rhabditoidea</taxon>
        <taxon>Rhabditidae</taxon>
        <taxon>Mesorhabditinae</taxon>
        <taxon>Mesorhabditis</taxon>
    </lineage>
</organism>
<dbReference type="Proteomes" id="UP000887575">
    <property type="component" value="Unassembled WGS sequence"/>
</dbReference>
<name>A0AAF3ET76_9BILA</name>
<keyword evidence="6 8" id="KW-1133">Transmembrane helix</keyword>
<keyword evidence="4 8" id="KW-0808">Transferase</keyword>
<reference evidence="10" key="1">
    <citation type="submission" date="2024-02" db="UniProtKB">
        <authorList>
            <consortium name="WormBaseParasite"/>
        </authorList>
    </citation>
    <scope>IDENTIFICATION</scope>
</reference>
<keyword evidence="9" id="KW-1185">Reference proteome</keyword>
<dbReference type="WBParaSite" id="MBELARI_LOCUS17355">
    <property type="protein sequence ID" value="MBELARI_LOCUS17355"/>
    <property type="gene ID" value="MBELARI_LOCUS17355"/>
</dbReference>
<keyword evidence="7 8" id="KW-0472">Membrane</keyword>
<dbReference type="GO" id="GO:0016020">
    <property type="term" value="C:membrane"/>
    <property type="evidence" value="ECO:0007669"/>
    <property type="project" value="UniProtKB-SubCell"/>
</dbReference>
<dbReference type="AlphaFoldDB" id="A0AAF3ET76"/>
<feature type="transmembrane region" description="Helical" evidence="8">
    <location>
        <begin position="20"/>
        <end position="46"/>
    </location>
</feature>
<evidence type="ECO:0000256" key="8">
    <source>
        <dbReference type="RuleBase" id="RU366017"/>
    </source>
</evidence>
<evidence type="ECO:0000313" key="9">
    <source>
        <dbReference type="Proteomes" id="UP000887575"/>
    </source>
</evidence>
<dbReference type="Pfam" id="PF01697">
    <property type="entry name" value="Glyco_transf_92"/>
    <property type="match status" value="1"/>
</dbReference>
<dbReference type="InterPro" id="IPR052012">
    <property type="entry name" value="GTase_92"/>
</dbReference>
<dbReference type="InterPro" id="IPR008166">
    <property type="entry name" value="Glyco_transf_92"/>
</dbReference>
<sequence>MPAIQRWHLRFRLFLRGRKYRRILVSSLVFSICLFVFSALTALSVFDRQHNNIVYHYVQRQDDIALLSATFYNTSKSFSNNSLVLLFVAHQIFHYKHSSFEIETFAGNETTRATLRIMPVIGQMPFYCKWVPFIAIGELDITSSAGVRLISGEKQIELNLREPYPEKHPVVACFSPLFLNERWQLLILTAQVYSHYGAFMHFYVRSMITDLFDVLKYYKHSRVVPWSGIHLGKESASGPGFRPDFELEFRNQAGAMTDCLLMYKESASYIIFPDTDDIIIPRLGKNFEQEFSQIFALFPEAAVIAYNMSQTDIHAEISPSNYMVDEVLTSVRFRGETRWGKVVVRPERIDSVWIHKSYGIRDGYEQITLPIELNSALHLRFWNFSETGSLESKIDIPLYDPLLTKNSNQTPKYRSPQRPLMSNDDLQEIRKSFQEMTRTLGEIYLRLPEFSIYYPLIEKCYDRIFYNGQRHATCKGPEMCDLPSFPGVRCVNVNSSVDSFRGDNIFIHLQKNWFFEHSTNGCSI</sequence>
<evidence type="ECO:0000256" key="6">
    <source>
        <dbReference type="ARBA" id="ARBA00022989"/>
    </source>
</evidence>
<comment type="subcellular location">
    <subcellularLocation>
        <location evidence="1">Membrane</location>
        <topology evidence="1">Single-pass membrane protein</topology>
    </subcellularLocation>
</comment>
<evidence type="ECO:0000256" key="3">
    <source>
        <dbReference type="ARBA" id="ARBA00022676"/>
    </source>
</evidence>